<keyword evidence="2" id="KW-0012">Acyltransferase</keyword>
<dbReference type="GO" id="GO:0004483">
    <property type="term" value="F:methyltransferase cap1 activity"/>
    <property type="evidence" value="ECO:0007669"/>
    <property type="project" value="UniProtKB-EC"/>
</dbReference>
<name>G0QJP6_ICHMU</name>
<dbReference type="InterPro" id="IPR026847">
    <property type="entry name" value="VPS13"/>
</dbReference>
<keyword evidence="2" id="KW-0489">Methyltransferase</keyword>
<dbReference type="EC" id="2.3.1.97" evidence="2"/>
<comment type="similarity">
    <text evidence="1">Belongs to the VPS13 family.</text>
</comment>
<evidence type="ECO:0000256" key="1">
    <source>
        <dbReference type="ARBA" id="ARBA00006545"/>
    </source>
</evidence>
<dbReference type="eggNOG" id="KOG1809">
    <property type="taxonomic scope" value="Eukaryota"/>
</dbReference>
<keyword evidence="2" id="KW-0808">Transferase</keyword>
<dbReference type="GO" id="GO:0004379">
    <property type="term" value="F:glycylpeptide N-tetradecanoyltransferase activity"/>
    <property type="evidence" value="ECO:0007669"/>
    <property type="project" value="UniProtKB-EC"/>
</dbReference>
<dbReference type="GO" id="GO:0006623">
    <property type="term" value="P:protein targeting to vacuole"/>
    <property type="evidence" value="ECO:0007669"/>
    <property type="project" value="TreeGrafter"/>
</dbReference>
<reference evidence="2 3" key="1">
    <citation type="submission" date="2011-07" db="EMBL/GenBank/DDBJ databases">
        <authorList>
            <person name="Coyne R."/>
            <person name="Brami D."/>
            <person name="Johnson J."/>
            <person name="Hostetler J."/>
            <person name="Hannick L."/>
            <person name="Clark T."/>
            <person name="Cassidy-Hanley D."/>
            <person name="Inman J."/>
        </authorList>
    </citation>
    <scope>NUCLEOTIDE SEQUENCE [LARGE SCALE GENOMIC DNA]</scope>
    <source>
        <strain evidence="2 3">G5</strain>
    </source>
</reference>
<dbReference type="RefSeq" id="XP_004039864.1">
    <property type="nucleotide sequence ID" value="XM_004039816.1"/>
</dbReference>
<dbReference type="PANTHER" id="PTHR16166">
    <property type="entry name" value="VACUOLAR PROTEIN SORTING-ASSOCIATED PROTEIN VPS13"/>
    <property type="match status" value="1"/>
</dbReference>
<dbReference type="EMBL" id="GL983079">
    <property type="protein sequence ID" value="EGR34560.1"/>
    <property type="molecule type" value="Genomic_DNA"/>
</dbReference>
<dbReference type="OrthoDB" id="286316at2759"/>
<feature type="non-terminal residue" evidence="2">
    <location>
        <position position="677"/>
    </location>
</feature>
<evidence type="ECO:0000313" key="2">
    <source>
        <dbReference type="EMBL" id="EGR34560.1"/>
    </source>
</evidence>
<dbReference type="PANTHER" id="PTHR16166:SF93">
    <property type="entry name" value="INTERMEMBRANE LIPID TRANSFER PROTEIN VPS13"/>
    <property type="match status" value="1"/>
</dbReference>
<proteinExistence type="inferred from homology"/>
<dbReference type="Proteomes" id="UP000008983">
    <property type="component" value="Unassembled WGS sequence"/>
</dbReference>
<evidence type="ECO:0000313" key="3">
    <source>
        <dbReference type="Proteomes" id="UP000008983"/>
    </source>
</evidence>
<protein>
    <submittedName>
        <fullName evidence="2">PH domain protein</fullName>
        <ecNumber evidence="2">2.1.1.57</ecNumber>
        <ecNumber evidence="2">2.3.1.97</ecNumber>
    </submittedName>
</protein>
<dbReference type="EC" id="2.1.1.57" evidence="2"/>
<gene>
    <name evidence="2" type="ORF">IMG5_007380</name>
</gene>
<dbReference type="GeneID" id="14910754"/>
<sequence>MVQWYKNIQKQKYIFNLKEITFFIQKNNEQTEYENKPKLQKNFFFKLNINNIIGISIIDDYNLELFSLTLKNVQFLQSQEDFIEKDHEETKQSFQKQNNSFTIQNEQKKTQYEITKQTQNKFMQFSIDNIFINNSIIDAQFPVIFASDKIKSKYIQINQQIPQNIRQIQKLDTINLETNNISQQELDCESLHLQNYYDNFQNEETNWINYVQIFLDHFELRLDNQVMSSLNQLRKQINKILQSNSKYTKKQANSIFDQFKQLQNYDYQLNKDNKTEKAIYIKQLNIQPINFCFTIKLDSQISNNQEFSFSPLSFLSEFGLQLISIDQANINLNALEQQHLFDTISSIKLRFKKHYGNQFIIELCKIFGYIDVIGNPVKLVNEITQSMSKMFYDPIKALAKGSGKQAFEHFATGAAFLVYNSISHIYDIAKKISGLFMKILARMTFHKQYLQERCIRLNRQIKSFDVGLVVGFKNFISILQETIFGIVLRPIEECQQNRFFGIFIGAYQAIVSIFIKPTVGIYDFIISICDGIKNSAIYEEKIMENRSRPPRIFYNKIQKFRYKLDNGKDILRRLKAFPKQYENIIYYDEIQLKDCIKEIILTNIRLVYVTKNSLLNYQKIMLHKIKKIEYNKYRNQFIFYYDVPVKTFCLRKVSYDKLQYSNMNKAKKLFSFLENHF</sequence>
<dbReference type="InParanoid" id="G0QJP6"/>
<dbReference type="GO" id="GO:0032259">
    <property type="term" value="P:methylation"/>
    <property type="evidence" value="ECO:0007669"/>
    <property type="project" value="UniProtKB-KW"/>
</dbReference>
<accession>G0QJP6</accession>
<dbReference type="AlphaFoldDB" id="G0QJP6"/>
<organism evidence="2 3">
    <name type="scientific">Ichthyophthirius multifiliis</name>
    <name type="common">White spot disease agent</name>
    <name type="synonym">Ich</name>
    <dbReference type="NCBI Taxonomy" id="5932"/>
    <lineage>
        <taxon>Eukaryota</taxon>
        <taxon>Sar</taxon>
        <taxon>Alveolata</taxon>
        <taxon>Ciliophora</taxon>
        <taxon>Intramacronucleata</taxon>
        <taxon>Oligohymenophorea</taxon>
        <taxon>Hymenostomatida</taxon>
        <taxon>Ophryoglenina</taxon>
        <taxon>Ichthyophthirius</taxon>
    </lineage>
</organism>
<keyword evidence="3" id="KW-1185">Reference proteome</keyword>
<dbReference type="GO" id="GO:0045053">
    <property type="term" value="P:protein retention in Golgi apparatus"/>
    <property type="evidence" value="ECO:0007669"/>
    <property type="project" value="TreeGrafter"/>
</dbReference>